<comment type="caution">
    <text evidence="2">The sequence shown here is derived from an EMBL/GenBank/DDBJ whole genome shotgun (WGS) entry which is preliminary data.</text>
</comment>
<keyword evidence="2" id="KW-0540">Nuclease</keyword>
<accession>A0A2G4F3L8</accession>
<gene>
    <name evidence="2" type="ORF">CP500_005775</name>
</gene>
<dbReference type="GO" id="GO:0004519">
    <property type="term" value="F:endonuclease activity"/>
    <property type="evidence" value="ECO:0007669"/>
    <property type="project" value="UniProtKB-KW"/>
</dbReference>
<dbReference type="InterPro" id="IPR012296">
    <property type="entry name" value="Nuclease_put_TT1808"/>
</dbReference>
<dbReference type="CDD" id="cd06260">
    <property type="entry name" value="DUF820-like"/>
    <property type="match status" value="1"/>
</dbReference>
<dbReference type="InterPro" id="IPR011335">
    <property type="entry name" value="Restrct_endonuc-II-like"/>
</dbReference>
<protein>
    <submittedName>
        <fullName evidence="2">Uma2 family endonuclease</fullName>
    </submittedName>
</protein>
<dbReference type="Gene3D" id="3.90.1570.10">
    <property type="entry name" value="tt1808, chain A"/>
    <property type="match status" value="1"/>
</dbReference>
<dbReference type="Proteomes" id="UP000226442">
    <property type="component" value="Unassembled WGS sequence"/>
</dbReference>
<feature type="domain" description="Putative restriction endonuclease" evidence="1">
    <location>
        <begin position="21"/>
        <end position="197"/>
    </location>
</feature>
<name>A0A2G4F3L8_9CYAN</name>
<keyword evidence="2" id="KW-0378">Hydrolase</keyword>
<evidence type="ECO:0000259" key="1">
    <source>
        <dbReference type="Pfam" id="PF05685"/>
    </source>
</evidence>
<dbReference type="EMBL" id="NXIB02000022">
    <property type="protein sequence ID" value="PHX56352.1"/>
    <property type="molecule type" value="Genomic_DNA"/>
</dbReference>
<keyword evidence="3" id="KW-1185">Reference proteome</keyword>
<sequence length="218" mass="24753">MASSSAITQVLEKDIWVNATWEEFLAFADDSTWEKGKFYYYEQYMRVEMSPVGPLHGRQNSIIPYVIILFATFRNIRVVQFTNTSFRKAGIREFQPDLAYYIGADLRVPPDDSNSVVDLNIYDPPSLVVEIGASSFNDDLGGKRLLYESAGIREYWVDRANTREIFAFAINGKSSGRIENSLVLPGLEIALVEEALNRSLTQDDGEINRWLIQTFSQG</sequence>
<evidence type="ECO:0000313" key="2">
    <source>
        <dbReference type="EMBL" id="PHX56352.1"/>
    </source>
</evidence>
<dbReference type="OrthoDB" id="459822at2"/>
<reference evidence="2" key="1">
    <citation type="submission" date="2017-10" db="EMBL/GenBank/DDBJ databases">
        <title>Draft genome sequence of the planktic cyanobacteria Tychonema bourrellyi isolated from alpine lentic freshwater.</title>
        <authorList>
            <person name="Tett A."/>
            <person name="Armanini F."/>
            <person name="Asnicar F."/>
            <person name="Boscaini A."/>
            <person name="Pasolli E."/>
            <person name="Zolfo M."/>
            <person name="Donati C."/>
            <person name="Salmaso N."/>
            <person name="Segata N."/>
        </authorList>
    </citation>
    <scope>NUCLEOTIDE SEQUENCE</scope>
    <source>
        <strain evidence="2">FEM_GT703</strain>
    </source>
</reference>
<proteinExistence type="predicted"/>
<dbReference type="SUPFAM" id="SSF52980">
    <property type="entry name" value="Restriction endonuclease-like"/>
    <property type="match status" value="1"/>
</dbReference>
<evidence type="ECO:0000313" key="3">
    <source>
        <dbReference type="Proteomes" id="UP000226442"/>
    </source>
</evidence>
<keyword evidence="2" id="KW-0255">Endonuclease</keyword>
<dbReference type="PANTHER" id="PTHR35400:SF1">
    <property type="entry name" value="SLR1083 PROTEIN"/>
    <property type="match status" value="1"/>
</dbReference>
<organism evidence="2 3">
    <name type="scientific">Tychonema bourrellyi FEM_GT703</name>
    <dbReference type="NCBI Taxonomy" id="2040638"/>
    <lineage>
        <taxon>Bacteria</taxon>
        <taxon>Bacillati</taxon>
        <taxon>Cyanobacteriota</taxon>
        <taxon>Cyanophyceae</taxon>
        <taxon>Oscillatoriophycideae</taxon>
        <taxon>Oscillatoriales</taxon>
        <taxon>Microcoleaceae</taxon>
        <taxon>Tychonema</taxon>
    </lineage>
</organism>
<dbReference type="Pfam" id="PF05685">
    <property type="entry name" value="Uma2"/>
    <property type="match status" value="1"/>
</dbReference>
<dbReference type="RefSeq" id="WP_096830153.1">
    <property type="nucleotide sequence ID" value="NZ_NXIB02000022.1"/>
</dbReference>
<dbReference type="AlphaFoldDB" id="A0A2G4F3L8"/>
<dbReference type="InterPro" id="IPR008538">
    <property type="entry name" value="Uma2"/>
</dbReference>
<dbReference type="PANTHER" id="PTHR35400">
    <property type="entry name" value="SLR1083 PROTEIN"/>
    <property type="match status" value="1"/>
</dbReference>